<evidence type="ECO:0000256" key="2">
    <source>
        <dbReference type="SAM" id="MobiDB-lite"/>
    </source>
</evidence>
<name>A0A382CU30_9ZZZZ</name>
<evidence type="ECO:0000256" key="1">
    <source>
        <dbReference type="SAM" id="Coils"/>
    </source>
</evidence>
<feature type="coiled-coil region" evidence="1">
    <location>
        <begin position="44"/>
        <end position="75"/>
    </location>
</feature>
<keyword evidence="1" id="KW-0175">Coiled coil</keyword>
<evidence type="ECO:0000313" key="3">
    <source>
        <dbReference type="EMBL" id="SVB29678.1"/>
    </source>
</evidence>
<organism evidence="3">
    <name type="scientific">marine metagenome</name>
    <dbReference type="NCBI Taxonomy" id="408172"/>
    <lineage>
        <taxon>unclassified sequences</taxon>
        <taxon>metagenomes</taxon>
        <taxon>ecological metagenomes</taxon>
    </lineage>
</organism>
<dbReference type="AlphaFoldDB" id="A0A382CU30"/>
<accession>A0A382CU30</accession>
<gene>
    <name evidence="3" type="ORF">METZ01_LOCUS182532</name>
</gene>
<proteinExistence type="predicted"/>
<dbReference type="EMBL" id="UINC01036152">
    <property type="protein sequence ID" value="SVB29678.1"/>
    <property type="molecule type" value="Genomic_DNA"/>
</dbReference>
<reference evidence="3" key="1">
    <citation type="submission" date="2018-05" db="EMBL/GenBank/DDBJ databases">
        <authorList>
            <person name="Lanie J.A."/>
            <person name="Ng W.-L."/>
            <person name="Kazmierczak K.M."/>
            <person name="Andrzejewski T.M."/>
            <person name="Davidsen T.M."/>
            <person name="Wayne K.J."/>
            <person name="Tettelin H."/>
            <person name="Glass J.I."/>
            <person name="Rusch D."/>
            <person name="Podicherti R."/>
            <person name="Tsui H.-C.T."/>
            <person name="Winkler M.E."/>
        </authorList>
    </citation>
    <scope>NUCLEOTIDE SEQUENCE</scope>
</reference>
<protein>
    <submittedName>
        <fullName evidence="3">Uncharacterized protein</fullName>
    </submittedName>
</protein>
<sequence>MSDLAKTKTEIPCPGGGNPIKTTYGDVAKKSKLRSNKGHEYHFNNSSQSKLRNAMKKLEQLQVKFEKDMENAQEDFFEAYQNVISSADVLLKR</sequence>
<feature type="region of interest" description="Disordered" evidence="2">
    <location>
        <begin position="1"/>
        <end position="24"/>
    </location>
</feature>